<organism evidence="5 6">
    <name type="scientific">Nitrosococcus wardiae</name>
    <dbReference type="NCBI Taxonomy" id="1814290"/>
    <lineage>
        <taxon>Bacteria</taxon>
        <taxon>Pseudomonadati</taxon>
        <taxon>Pseudomonadota</taxon>
        <taxon>Gammaproteobacteria</taxon>
        <taxon>Chromatiales</taxon>
        <taxon>Chromatiaceae</taxon>
        <taxon>Nitrosococcus</taxon>
    </lineage>
</organism>
<name>A0A4P7BU51_9GAMM</name>
<dbReference type="PANTHER" id="PTHR43023">
    <property type="entry name" value="PROTEIN TRIGALACTOSYLDIACYLGLYCEROL 3, CHLOROPLASTIC"/>
    <property type="match status" value="1"/>
</dbReference>
<dbReference type="OrthoDB" id="9802264at2"/>
<dbReference type="GO" id="GO:0016887">
    <property type="term" value="F:ATP hydrolysis activity"/>
    <property type="evidence" value="ECO:0007669"/>
    <property type="project" value="InterPro"/>
</dbReference>
<keyword evidence="2" id="KW-0547">Nucleotide-binding</keyword>
<evidence type="ECO:0000256" key="3">
    <source>
        <dbReference type="ARBA" id="ARBA00022840"/>
    </source>
</evidence>
<dbReference type="AlphaFoldDB" id="A0A4P7BU51"/>
<accession>A0A4P7BU51</accession>
<dbReference type="EMBL" id="CP038033">
    <property type="protein sequence ID" value="QBQ53433.1"/>
    <property type="molecule type" value="Genomic_DNA"/>
</dbReference>
<dbReference type="InterPro" id="IPR003439">
    <property type="entry name" value="ABC_transporter-like_ATP-bd"/>
</dbReference>
<dbReference type="Gene3D" id="3.40.50.300">
    <property type="entry name" value="P-loop containing nucleotide triphosphate hydrolases"/>
    <property type="match status" value="1"/>
</dbReference>
<dbReference type="InterPro" id="IPR027417">
    <property type="entry name" value="P-loop_NTPase"/>
</dbReference>
<dbReference type="InterPro" id="IPR017871">
    <property type="entry name" value="ABC_transporter-like_CS"/>
</dbReference>
<evidence type="ECO:0000256" key="1">
    <source>
        <dbReference type="ARBA" id="ARBA00022448"/>
    </source>
</evidence>
<dbReference type="Pfam" id="PF00005">
    <property type="entry name" value="ABC_tran"/>
    <property type="match status" value="1"/>
</dbReference>
<dbReference type="KEGG" id="nwr:E3U44_02135"/>
<dbReference type="Proteomes" id="UP000294325">
    <property type="component" value="Chromosome"/>
</dbReference>
<evidence type="ECO:0000313" key="6">
    <source>
        <dbReference type="Proteomes" id="UP000294325"/>
    </source>
</evidence>
<keyword evidence="6" id="KW-1185">Reference proteome</keyword>
<dbReference type="GO" id="GO:0005524">
    <property type="term" value="F:ATP binding"/>
    <property type="evidence" value="ECO:0007669"/>
    <property type="project" value="UniProtKB-KW"/>
</dbReference>
<sequence>MPRTQEPVIQIQNLETRFGTALIHKEISLEVYRGEIFAIVGGSGSGKSTLLREIIMLTSPSAGSIRIFGEELGRLDETCAAHLQARFGMMFQQGALFSSLTVLENVALPLKEHTPLSSQLITELALHKIKLVGLPLEAATQYPRELSGGMIKRAAVARALALDPELLFLDEPSAGLDPVSAAALDKLILDLRDSLNLTVVLVTHDLDSLWRITDRAAFLGEKTLLGLDTVAALARSEHHLLQAYFRGPRGRTAQESAWTRK</sequence>
<gene>
    <name evidence="5" type="ORF">E3U44_02135</name>
</gene>
<dbReference type="PROSITE" id="PS00211">
    <property type="entry name" value="ABC_TRANSPORTER_1"/>
    <property type="match status" value="1"/>
</dbReference>
<dbReference type="SUPFAM" id="SSF52540">
    <property type="entry name" value="P-loop containing nucleoside triphosphate hydrolases"/>
    <property type="match status" value="1"/>
</dbReference>
<dbReference type="SMART" id="SM00382">
    <property type="entry name" value="AAA"/>
    <property type="match status" value="1"/>
</dbReference>
<dbReference type="PANTHER" id="PTHR43023:SF3">
    <property type="entry name" value="PROTEIN TRIGALACTOSYLDIACYLGLYCEROL 3, CHLOROPLASTIC"/>
    <property type="match status" value="1"/>
</dbReference>
<evidence type="ECO:0000256" key="2">
    <source>
        <dbReference type="ARBA" id="ARBA00022741"/>
    </source>
</evidence>
<keyword evidence="1" id="KW-0813">Transport</keyword>
<protein>
    <submittedName>
        <fullName evidence="5">ATP-binding cassette domain-containing protein</fullName>
    </submittedName>
</protein>
<evidence type="ECO:0000259" key="4">
    <source>
        <dbReference type="PROSITE" id="PS50893"/>
    </source>
</evidence>
<keyword evidence="3 5" id="KW-0067">ATP-binding</keyword>
<dbReference type="RefSeq" id="WP_134356448.1">
    <property type="nucleotide sequence ID" value="NZ_CP038033.1"/>
</dbReference>
<dbReference type="PROSITE" id="PS50893">
    <property type="entry name" value="ABC_TRANSPORTER_2"/>
    <property type="match status" value="1"/>
</dbReference>
<feature type="domain" description="ABC transporter" evidence="4">
    <location>
        <begin position="9"/>
        <end position="246"/>
    </location>
</feature>
<proteinExistence type="predicted"/>
<reference evidence="5 6" key="1">
    <citation type="submission" date="2019-03" db="EMBL/GenBank/DDBJ databases">
        <title>The genome sequence of Nitrosococcus wardiae strain D1FHST reveals the archetypal metabolic capacity of ammonia-oxidizing Gammaproteobacteria.</title>
        <authorList>
            <person name="Wang L."/>
            <person name="Lim C.K."/>
            <person name="Hanson T.E."/>
            <person name="Dang H."/>
            <person name="Klotz M.G."/>
        </authorList>
    </citation>
    <scope>NUCLEOTIDE SEQUENCE [LARGE SCALE GENOMIC DNA]</scope>
    <source>
        <strain evidence="5 6">D1FHS</strain>
    </source>
</reference>
<dbReference type="InterPro" id="IPR003593">
    <property type="entry name" value="AAA+_ATPase"/>
</dbReference>
<evidence type="ECO:0000313" key="5">
    <source>
        <dbReference type="EMBL" id="QBQ53433.1"/>
    </source>
</evidence>